<comment type="caution">
    <text evidence="2">The sequence shown here is derived from an EMBL/GenBank/DDBJ whole genome shotgun (WGS) entry which is preliminary data.</text>
</comment>
<dbReference type="EMBL" id="BAABIG010000010">
    <property type="protein sequence ID" value="GAA4788399.1"/>
    <property type="molecule type" value="Genomic_DNA"/>
</dbReference>
<evidence type="ECO:0000256" key="1">
    <source>
        <dbReference type="SAM" id="MobiDB-lite"/>
    </source>
</evidence>
<reference evidence="3" key="1">
    <citation type="journal article" date="2019" name="Int. J. Syst. Evol. Microbiol.">
        <title>The Global Catalogue of Microorganisms (GCM) 10K type strain sequencing project: providing services to taxonomists for standard genome sequencing and annotation.</title>
        <authorList>
            <consortium name="The Broad Institute Genomics Platform"/>
            <consortium name="The Broad Institute Genome Sequencing Center for Infectious Disease"/>
            <person name="Wu L."/>
            <person name="Ma J."/>
        </authorList>
    </citation>
    <scope>NUCLEOTIDE SEQUENCE [LARGE SCALE GENOMIC DNA]</scope>
    <source>
        <strain evidence="3">JCM 18081</strain>
    </source>
</reference>
<proteinExistence type="predicted"/>
<evidence type="ECO:0000313" key="2">
    <source>
        <dbReference type="EMBL" id="GAA4788399.1"/>
    </source>
</evidence>
<feature type="compositionally biased region" description="Polar residues" evidence="1">
    <location>
        <begin position="1"/>
        <end position="14"/>
    </location>
</feature>
<feature type="region of interest" description="Disordered" evidence="1">
    <location>
        <begin position="1"/>
        <end position="53"/>
    </location>
</feature>
<dbReference type="Pfam" id="PF20373">
    <property type="entry name" value="DUF6668"/>
    <property type="match status" value="1"/>
</dbReference>
<sequence>MGVPSTASAGSQMWTRGPATRQAAPAATVPPDALPRSGRPGPAGPTAEEPSPHRGQRIAWVNAHGGGGASTLARVLGGADLGLRWPLPARGEPGGVLLVARTHAGGMQAASQFLNALRLGDHPAGVHLVAVVLVADAPGRLPRPLGRRVRVLRSAAEVHRVPWVPAWRLGEEADPLPKQVRALAELTSGAPGRSAGPR</sequence>
<evidence type="ECO:0000313" key="3">
    <source>
        <dbReference type="Proteomes" id="UP001501265"/>
    </source>
</evidence>
<dbReference type="RefSeq" id="WP_345617772.1">
    <property type="nucleotide sequence ID" value="NZ_BAABIG010000010.1"/>
</dbReference>
<dbReference type="Proteomes" id="UP001501265">
    <property type="component" value="Unassembled WGS sequence"/>
</dbReference>
<dbReference type="InterPro" id="IPR046609">
    <property type="entry name" value="DUF6668"/>
</dbReference>
<name>A0ABP9B1U7_9ACTN</name>
<organism evidence="2 3">
    <name type="scientific">Streptomyces ziwulingensis</name>
    <dbReference type="NCBI Taxonomy" id="1045501"/>
    <lineage>
        <taxon>Bacteria</taxon>
        <taxon>Bacillati</taxon>
        <taxon>Actinomycetota</taxon>
        <taxon>Actinomycetes</taxon>
        <taxon>Kitasatosporales</taxon>
        <taxon>Streptomycetaceae</taxon>
        <taxon>Streptomyces</taxon>
    </lineage>
</organism>
<accession>A0ABP9B1U7</accession>
<keyword evidence="3" id="KW-1185">Reference proteome</keyword>
<protein>
    <submittedName>
        <fullName evidence="2">Uncharacterized protein</fullName>
    </submittedName>
</protein>
<gene>
    <name evidence="2" type="ORF">GCM10023220_11170</name>
</gene>